<keyword evidence="4" id="KW-1185">Reference proteome</keyword>
<reference evidence="4" key="2">
    <citation type="journal article" date="2020" name="Data Brief">
        <title>Transcriptome dataset of Babesia bovis life stages within vertebrate and invertebrate hosts.</title>
        <authorList>
            <person name="Ueti M.W."/>
            <person name="Johnson W.C."/>
            <person name="Kappmeyer L.S."/>
            <person name="Herndon D.R."/>
            <person name="Mousel M.R."/>
            <person name="Reif K.E."/>
            <person name="Taus N.S."/>
            <person name="Ifeonu O.O."/>
            <person name="Silva J.C."/>
            <person name="Suarez C.E."/>
            <person name="Brayton K.A."/>
        </authorList>
    </citation>
    <scope>NUCLEOTIDE SEQUENCE [LARGE SCALE GENOMIC DNA]</scope>
</reference>
<sequence>MVETAVLPMLYEFLISESRYEARGNEYRARLRSLFEEMLLAQQSFPQFDMGIIRSINIRIIDEMVSTVGFIDQEDVFNFGLLSYPGIRHYAYPEIPDFCYLNMNYLKVWHDFFGLLDKRERGIASNKPRRHRAEDALEESPSYTDTEEESSSDSDSSYDSQHPDVVITADDILCPRTTPDGIDELLCPNVGVPADDPGEVKDKRNLLWRRSVPFYMDSSYKIDHGNLVFGLINDTHLSHEWACNSSYAAYESRIQRFVNATKDPGDDVEDMDVEDVGIMDGSSDIEMDDASVPVEHPIDKKSENSAELTEIPVDIADTERAETVTSGPFTGLDQETGCLLDNTTVVNTSFSAADLPPFNLVRGAMSSAATPYNPKCIFGNYHCDVPAGHQRTLGSPVKSLSQDIHNYTRSSIDLRTTMVMSDDGIPQLSCVGTLGERQEAASNPRLDRYGDRQITLQNRLERAITGLFTIKNAVSSDCTACSGWSLNNGVSIVFCEICEDRLLYKFDPAVVNRLFELRRSLVSELYPSLGYTFVNHKARDSLKGDVCSSYVTIPGLCDIGGVYPKASIHDGRYTPNTLDIPRKALYELGSLVLSNGELFAYGTSGSKLLPLCVERRAQRLESFDHYFEELCKLRERNGTGKFQTLLSHEFDNVFKRGKVPFMKDTVGTTRRFFNELTSSLLHKLPMDPVLLRSMFYYGGIYMDPAYGGKDSLSGLIVNDRKGPRSTSQAPVLQWHSVASKYSIVRTSGADSSSKSYGNRTRYYRMRPGLYQEYVKRTGILARLPAHVRERIETSGNLSFGFPTSLQMHIAGIPDVVLDPHHFSRPGMSFFFSMPGLLQNLAALCLFMWGFDQPIANPKRRASENISGRPVH</sequence>
<evidence type="ECO:0000313" key="4">
    <source>
        <dbReference type="Proteomes" id="UP000002173"/>
    </source>
</evidence>
<organism evidence="3 4">
    <name type="scientific">Babesia bovis</name>
    <dbReference type="NCBI Taxonomy" id="5865"/>
    <lineage>
        <taxon>Eukaryota</taxon>
        <taxon>Sar</taxon>
        <taxon>Alveolata</taxon>
        <taxon>Apicomplexa</taxon>
        <taxon>Aconoidasida</taxon>
        <taxon>Piroplasmida</taxon>
        <taxon>Babesiidae</taxon>
        <taxon>Babesia</taxon>
    </lineage>
</organism>
<evidence type="ECO:0000256" key="1">
    <source>
        <dbReference type="SAM" id="MobiDB-lite"/>
    </source>
</evidence>
<reference evidence="3 4" key="1">
    <citation type="journal article" date="2007" name="PLoS Pathog.">
        <title>Genome sequence of Babesia bovis and comparative analysis of apicomplexan hemoprotozoa.</title>
        <authorList>
            <person name="Brayton K.A."/>
            <person name="Lau A.O.T."/>
            <person name="Herndon D.R."/>
            <person name="Hannick L."/>
            <person name="Kappmeyer L.S."/>
            <person name="Berens S.J."/>
            <person name="Bidwell S.L."/>
            <person name="Brown W.C."/>
            <person name="Crabtree J."/>
            <person name="Fadrosh D."/>
            <person name="Feldblum T."/>
            <person name="Forberger H.A."/>
            <person name="Haas B.J."/>
            <person name="Howell J.M."/>
            <person name="Khouri H."/>
            <person name="Koo H."/>
            <person name="Mann D.J."/>
            <person name="Norimine J."/>
            <person name="Paulsen I.T."/>
            <person name="Radune D."/>
            <person name="Ren Q."/>
            <person name="Smith R.K. Jr."/>
            <person name="Suarez C.E."/>
            <person name="White O."/>
            <person name="Wortman J.R."/>
            <person name="Knowles D.P. Jr."/>
            <person name="McElwain T.F."/>
            <person name="Nene V.M."/>
        </authorList>
    </citation>
    <scope>NUCLEOTIDE SEQUENCE [LARGE SCALE GENOMIC DNA]</scope>
    <source>
        <strain evidence="3">T2Bo</strain>
    </source>
</reference>
<evidence type="ECO:0000256" key="2">
    <source>
        <dbReference type="SAM" id="Phobius"/>
    </source>
</evidence>
<gene>
    <name evidence="3" type="ORF">BBOV_II006180</name>
</gene>
<dbReference type="RefSeq" id="XP_001610136.1">
    <property type="nucleotide sequence ID" value="XM_001610086.1"/>
</dbReference>
<dbReference type="KEGG" id="bbo:BBOV_II006180"/>
<dbReference type="OMA" id="CEYCEDK"/>
<dbReference type="VEuPathDB" id="PiroplasmaDB:BBOV_II006180"/>
<dbReference type="EMBL" id="AAXT01000003">
    <property type="protein sequence ID" value="EDO06568.1"/>
    <property type="molecule type" value="Genomic_DNA"/>
</dbReference>
<comment type="caution">
    <text evidence="3">The sequence shown here is derived from an EMBL/GenBank/DDBJ whole genome shotgun (WGS) entry which is preliminary data.</text>
</comment>
<dbReference type="Proteomes" id="UP000002173">
    <property type="component" value="Unassembled WGS sequence"/>
</dbReference>
<evidence type="ECO:0000313" key="3">
    <source>
        <dbReference type="EMBL" id="EDO06568.1"/>
    </source>
</evidence>
<reference evidence="4" key="3">
    <citation type="journal article" date="2021" name="Int. J. Parasitol.">
        <title>Comparative analysis of gene expression between Babesia bovis blood stages and kinetes allowed by improved genome annotation.</title>
        <authorList>
            <person name="Ueti M.W."/>
            <person name="Johnson W.C."/>
            <person name="Kappmeyer L.S."/>
            <person name="Herndon D.R."/>
            <person name="Mousel M.R."/>
            <person name="Reif K.E."/>
            <person name="Taus N.S."/>
            <person name="Ifeonu O.O."/>
            <person name="Silva J.C."/>
            <person name="Suarez C.E."/>
            <person name="Brayton K.A."/>
        </authorList>
    </citation>
    <scope>NUCLEOTIDE SEQUENCE [LARGE SCALE GENOMIC DNA]</scope>
</reference>
<dbReference type="eggNOG" id="ENOG502QPZZ">
    <property type="taxonomic scope" value="Eukaryota"/>
</dbReference>
<proteinExistence type="predicted"/>
<feature type="region of interest" description="Disordered" evidence="1">
    <location>
        <begin position="125"/>
        <end position="161"/>
    </location>
</feature>
<dbReference type="InParanoid" id="A7AUF7"/>
<dbReference type="AlphaFoldDB" id="A7AUF7"/>
<keyword evidence="2" id="KW-0472">Membrane</keyword>
<keyword evidence="2" id="KW-0812">Transmembrane</keyword>
<feature type="transmembrane region" description="Helical" evidence="2">
    <location>
        <begin position="829"/>
        <end position="850"/>
    </location>
</feature>
<dbReference type="GeneID" id="5478370"/>
<keyword evidence="2" id="KW-1133">Transmembrane helix</keyword>
<protein>
    <submittedName>
        <fullName evidence="3">Uncharacterized protein</fullName>
    </submittedName>
</protein>
<name>A7AUF7_BABBO</name>
<accession>A7AUF7</accession>